<dbReference type="Proteomes" id="UP001174677">
    <property type="component" value="Chromosome 5"/>
</dbReference>
<evidence type="ECO:0000256" key="3">
    <source>
        <dbReference type="RuleBase" id="RU003616"/>
    </source>
</evidence>
<sequence length="154" mass="17082">MGARCNDFQISISPGSSLQSVPTETTTFINAKVEIKETPNAWVYKLELPGLKQEEVTVYVDEGNVLRISGKRCIKKEEKWHVVSYSGEFMKRFRLPENTKPLETKACFANGAVTVSVPKEQVIDKPSCSRQIPVINTACTKCSQGCNVVINGLK</sequence>
<dbReference type="PROSITE" id="PS01031">
    <property type="entry name" value="SHSP"/>
    <property type="match status" value="1"/>
</dbReference>
<dbReference type="Pfam" id="PF00011">
    <property type="entry name" value="HSP20"/>
    <property type="match status" value="1"/>
</dbReference>
<accession>A0ABQ9MK58</accession>
<comment type="similarity">
    <text evidence="2 3">Belongs to the small heat shock protein (HSP20) family.</text>
</comment>
<evidence type="ECO:0000259" key="4">
    <source>
        <dbReference type="PROSITE" id="PS01031"/>
    </source>
</evidence>
<protein>
    <recommendedName>
        <fullName evidence="4">SHSP domain-containing protein</fullName>
    </recommendedName>
</protein>
<evidence type="ECO:0000313" key="6">
    <source>
        <dbReference type="Proteomes" id="UP001174677"/>
    </source>
</evidence>
<reference evidence="5" key="1">
    <citation type="journal article" date="2023" name="Plant Biotechnol. J.">
        <title>Chromosome-level wild Hevea brasiliensis genome provides new tools for genomic-assisted breeding and valuable loci to elevate rubber yield.</title>
        <authorList>
            <person name="Cheng H."/>
            <person name="Song X."/>
            <person name="Hu Y."/>
            <person name="Wu T."/>
            <person name="Yang Q."/>
            <person name="An Z."/>
            <person name="Feng S."/>
            <person name="Deng Z."/>
            <person name="Wu W."/>
            <person name="Zeng X."/>
            <person name="Tu M."/>
            <person name="Wang X."/>
            <person name="Huang H."/>
        </authorList>
    </citation>
    <scope>NUCLEOTIDE SEQUENCE</scope>
    <source>
        <strain evidence="5">MT/VB/25A 57/8</strain>
    </source>
</reference>
<dbReference type="Gene3D" id="2.60.40.790">
    <property type="match status" value="1"/>
</dbReference>
<keyword evidence="1" id="KW-0346">Stress response</keyword>
<evidence type="ECO:0000313" key="5">
    <source>
        <dbReference type="EMBL" id="KAJ9180637.1"/>
    </source>
</evidence>
<dbReference type="InterPro" id="IPR031107">
    <property type="entry name" value="Small_HSP"/>
</dbReference>
<organism evidence="5 6">
    <name type="scientific">Hevea brasiliensis</name>
    <name type="common">Para rubber tree</name>
    <name type="synonym">Siphonia brasiliensis</name>
    <dbReference type="NCBI Taxonomy" id="3981"/>
    <lineage>
        <taxon>Eukaryota</taxon>
        <taxon>Viridiplantae</taxon>
        <taxon>Streptophyta</taxon>
        <taxon>Embryophyta</taxon>
        <taxon>Tracheophyta</taxon>
        <taxon>Spermatophyta</taxon>
        <taxon>Magnoliopsida</taxon>
        <taxon>eudicotyledons</taxon>
        <taxon>Gunneridae</taxon>
        <taxon>Pentapetalae</taxon>
        <taxon>rosids</taxon>
        <taxon>fabids</taxon>
        <taxon>Malpighiales</taxon>
        <taxon>Euphorbiaceae</taxon>
        <taxon>Crotonoideae</taxon>
        <taxon>Micrandreae</taxon>
        <taxon>Hevea</taxon>
    </lineage>
</organism>
<proteinExistence type="inferred from homology"/>
<dbReference type="EMBL" id="JARPOI010000005">
    <property type="protein sequence ID" value="KAJ9180637.1"/>
    <property type="molecule type" value="Genomic_DNA"/>
</dbReference>
<name>A0ABQ9MK58_HEVBR</name>
<dbReference type="InterPro" id="IPR008978">
    <property type="entry name" value="HSP20-like_chaperone"/>
</dbReference>
<dbReference type="PANTHER" id="PTHR11527">
    <property type="entry name" value="HEAT-SHOCK PROTEIN 20 FAMILY MEMBER"/>
    <property type="match status" value="1"/>
</dbReference>
<evidence type="ECO:0000256" key="2">
    <source>
        <dbReference type="PROSITE-ProRule" id="PRU00285"/>
    </source>
</evidence>
<dbReference type="InterPro" id="IPR002068">
    <property type="entry name" value="A-crystallin/Hsp20_dom"/>
</dbReference>
<evidence type="ECO:0000256" key="1">
    <source>
        <dbReference type="ARBA" id="ARBA00023016"/>
    </source>
</evidence>
<keyword evidence="6" id="KW-1185">Reference proteome</keyword>
<comment type="caution">
    <text evidence="5">The sequence shown here is derived from an EMBL/GenBank/DDBJ whole genome shotgun (WGS) entry which is preliminary data.</text>
</comment>
<feature type="domain" description="SHSP" evidence="4">
    <location>
        <begin position="24"/>
        <end position="138"/>
    </location>
</feature>
<dbReference type="SUPFAM" id="SSF49764">
    <property type="entry name" value="HSP20-like chaperones"/>
    <property type="match status" value="1"/>
</dbReference>
<gene>
    <name evidence="5" type="ORF">P3X46_008853</name>
</gene>